<dbReference type="Pfam" id="PF08520">
    <property type="entry name" value="Mitofissin"/>
    <property type="match status" value="1"/>
</dbReference>
<protein>
    <recommendedName>
        <fullName evidence="3">DUF1748-domain-containing protein</fullName>
    </recommendedName>
</protein>
<dbReference type="PANTHER" id="PTHR28075:SF1">
    <property type="entry name" value="DUF1748-DOMAIN-CONTAINING PROTEIN"/>
    <property type="match status" value="1"/>
</dbReference>
<keyword evidence="2" id="KW-1185">Reference proteome</keyword>
<evidence type="ECO:0000313" key="1">
    <source>
        <dbReference type="EMBL" id="KAK9708257.1"/>
    </source>
</evidence>
<accession>A0ABR2VWK6</accession>
<evidence type="ECO:0008006" key="3">
    <source>
        <dbReference type="Google" id="ProtNLM"/>
    </source>
</evidence>
<dbReference type="Proteomes" id="UP001479436">
    <property type="component" value="Unassembled WGS sequence"/>
</dbReference>
<dbReference type="InterPro" id="IPR013726">
    <property type="entry name" value="Mitofissin"/>
</dbReference>
<name>A0ABR2VWK6_9FUNG</name>
<organism evidence="1 2">
    <name type="scientific">Basidiobolus ranarum</name>
    <dbReference type="NCBI Taxonomy" id="34480"/>
    <lineage>
        <taxon>Eukaryota</taxon>
        <taxon>Fungi</taxon>
        <taxon>Fungi incertae sedis</taxon>
        <taxon>Zoopagomycota</taxon>
        <taxon>Entomophthoromycotina</taxon>
        <taxon>Basidiobolomycetes</taxon>
        <taxon>Basidiobolales</taxon>
        <taxon>Basidiobolaceae</taxon>
        <taxon>Basidiobolus</taxon>
    </lineage>
</organism>
<sequence length="72" mass="8022">MSGRLFHYAVDAALISTVFAGVKRSTGLTLNMEKIENTTVRSGVEMYLSFGEYCFGKVVETLKTSDYSKKDE</sequence>
<proteinExistence type="predicted"/>
<reference evidence="1 2" key="1">
    <citation type="submission" date="2023-04" db="EMBL/GenBank/DDBJ databases">
        <title>Genome of Basidiobolus ranarum AG-B5.</title>
        <authorList>
            <person name="Stajich J.E."/>
            <person name="Carter-House D."/>
            <person name="Gryganskyi A."/>
        </authorList>
    </citation>
    <scope>NUCLEOTIDE SEQUENCE [LARGE SCALE GENOMIC DNA]</scope>
    <source>
        <strain evidence="1 2">AG-B5</strain>
    </source>
</reference>
<evidence type="ECO:0000313" key="2">
    <source>
        <dbReference type="Proteomes" id="UP001479436"/>
    </source>
</evidence>
<dbReference type="PANTHER" id="PTHR28075">
    <property type="entry name" value="CHROMOSOME 16, WHOLE GENOME SHOTGUN SEQUENCE"/>
    <property type="match status" value="1"/>
</dbReference>
<dbReference type="EMBL" id="JASJQH010007498">
    <property type="protein sequence ID" value="KAK9708257.1"/>
    <property type="molecule type" value="Genomic_DNA"/>
</dbReference>
<gene>
    <name evidence="1" type="ORF">K7432_009743</name>
</gene>
<comment type="caution">
    <text evidence="1">The sequence shown here is derived from an EMBL/GenBank/DDBJ whole genome shotgun (WGS) entry which is preliminary data.</text>
</comment>